<dbReference type="AlphaFoldDB" id="A0A540X907"/>
<dbReference type="Gene3D" id="3.40.630.30">
    <property type="match status" value="1"/>
</dbReference>
<organism evidence="1 2">
    <name type="scientific">Myxococcus llanfairpwllgwyngyllgogerychwyrndrobwllllantysiliogogogochensis</name>
    <dbReference type="NCBI Taxonomy" id="2590453"/>
    <lineage>
        <taxon>Bacteria</taxon>
        <taxon>Pseudomonadati</taxon>
        <taxon>Myxococcota</taxon>
        <taxon>Myxococcia</taxon>
        <taxon>Myxococcales</taxon>
        <taxon>Cystobacterineae</taxon>
        <taxon>Myxococcaceae</taxon>
        <taxon>Myxococcus</taxon>
    </lineage>
</organism>
<comment type="caution">
    <text evidence="1">The sequence shown here is derived from an EMBL/GenBank/DDBJ whole genome shotgun (WGS) entry which is preliminary data.</text>
</comment>
<dbReference type="Proteomes" id="UP000315369">
    <property type="component" value="Unassembled WGS sequence"/>
</dbReference>
<evidence type="ECO:0000313" key="1">
    <source>
        <dbReference type="EMBL" id="TQF17737.1"/>
    </source>
</evidence>
<name>A0A540X907_9BACT</name>
<dbReference type="SUPFAM" id="SSF55729">
    <property type="entry name" value="Acyl-CoA N-acyltransferases (Nat)"/>
    <property type="match status" value="1"/>
</dbReference>
<reference evidence="1 2" key="1">
    <citation type="submission" date="2019-06" db="EMBL/GenBank/DDBJ databases">
        <authorList>
            <person name="Livingstone P."/>
            <person name="Whitworth D."/>
        </authorList>
    </citation>
    <scope>NUCLEOTIDE SEQUENCE [LARGE SCALE GENOMIC DNA]</scope>
    <source>
        <strain evidence="1 2">AM401</strain>
    </source>
</reference>
<dbReference type="RefSeq" id="WP_141640641.1">
    <property type="nucleotide sequence ID" value="NZ_VIFM01000004.1"/>
</dbReference>
<dbReference type="InterPro" id="IPR007434">
    <property type="entry name" value="FemAB-like"/>
</dbReference>
<dbReference type="OrthoDB" id="5493615at2"/>
<proteinExistence type="predicted"/>
<keyword evidence="1" id="KW-0808">Transferase</keyword>
<dbReference type="EMBL" id="VIFM01000004">
    <property type="protein sequence ID" value="TQF17737.1"/>
    <property type="molecule type" value="Genomic_DNA"/>
</dbReference>
<sequence>MTLTLKFHDSVRHLSDEALDVLTSESSVFFGRRWLRMLDAVDLPFMVRGELSLRYAIVSQGEVPVALAPCFITRSQNIYTPYALEKFFFSSWKKGFANAGGLSRVAVTVADLYHSLARLTGAGIDGGVFVTSPLSMRSGIICSPQSPELARQARELILQGLRELATSERLPLYFYGVDGDDAALREALNSASFQEVFIYDDNVIDVPPGESLDAYLGQFKSDARRFLKKEMAHVRDAGVSFERVSRMGEMGELLERFYEVTYSKYGSEHIRHPPAFWSAIEQHVSPEAEAVVGYQGGEPIGFSLLLQKHDEVWFYRVGRAEAGASETPLYFNLGFYEPLRRAYELGARKLWLGPSAYETKRRRGARRHPLFSYLWIPGRWPRTVLQPYVSAYSRVTKAMAAGSPQKNRMRKTP</sequence>
<dbReference type="Pfam" id="PF04339">
    <property type="entry name" value="FemAB_like"/>
    <property type="match status" value="1"/>
</dbReference>
<evidence type="ECO:0000313" key="2">
    <source>
        <dbReference type="Proteomes" id="UP000315369"/>
    </source>
</evidence>
<keyword evidence="2" id="KW-1185">Reference proteome</keyword>
<dbReference type="InterPro" id="IPR016181">
    <property type="entry name" value="Acyl_CoA_acyltransferase"/>
</dbReference>
<gene>
    <name evidence="1" type="ORF">FJV41_01860</name>
</gene>
<accession>A0A540X907</accession>
<dbReference type="GO" id="GO:0016740">
    <property type="term" value="F:transferase activity"/>
    <property type="evidence" value="ECO:0007669"/>
    <property type="project" value="UniProtKB-KW"/>
</dbReference>
<protein>
    <submittedName>
        <fullName evidence="1">GNAT family N-acetyltransferase</fullName>
    </submittedName>
</protein>